<gene>
    <name evidence="1" type="ORF">GOEFS_105_00640</name>
</gene>
<dbReference type="InterPro" id="IPR017850">
    <property type="entry name" value="Alkaline_phosphatase_core_sf"/>
</dbReference>
<protein>
    <recommendedName>
        <fullName evidence="3">Phosphodiesterase</fullName>
    </recommendedName>
</protein>
<dbReference type="Pfam" id="PF01663">
    <property type="entry name" value="Phosphodiest"/>
    <property type="match status" value="1"/>
</dbReference>
<evidence type="ECO:0000313" key="2">
    <source>
        <dbReference type="Proteomes" id="UP000035034"/>
    </source>
</evidence>
<dbReference type="OrthoDB" id="9779267at2"/>
<dbReference type="Gene3D" id="3.40.720.10">
    <property type="entry name" value="Alkaline Phosphatase, subunit A"/>
    <property type="match status" value="1"/>
</dbReference>
<sequence length="390" mass="41206">MINPLDSLPTNSLSDVLPAIAAGFGLLPDRASDDTAMRIPVNQSVVLLLIDGLGSELLAAHTDLAPTLASLATTTIRAGFPATTATSLTSLSVGAPCGVHGIIGYSFIPDITAGATSHRRILNSLRWSLDTADGQTAVYEYPPESIQSSTSFLQRFAESGVKISHVTPAYQRDSPLTRAAFRERGEHHPASTTGEIRDAVRRIVGSPNAGRRFVYAYFGDLDMQGHLHGPGSPEWTATLSEVNTMVSEIVDGLPESCTLVVTGDHGMVPAGHVIDVETTPELMADVLAVAGEARVRHVYTHDGADGAVYDAWSATLGTDAHVVTRDRAIDEGWFGDRVGPDIASRIGDIVAVATGHTILTRSIAEPVESTMAGHHGAWTPAEQLVPLILS</sequence>
<dbReference type="PANTHER" id="PTHR10151:SF120">
    <property type="entry name" value="BIS(5'-ADENOSYL)-TRIPHOSPHATASE"/>
    <property type="match status" value="1"/>
</dbReference>
<evidence type="ECO:0008006" key="3">
    <source>
        <dbReference type="Google" id="ProtNLM"/>
    </source>
</evidence>
<dbReference type="eggNOG" id="COG1524">
    <property type="taxonomic scope" value="Bacteria"/>
</dbReference>
<dbReference type="RefSeq" id="WP_007319388.1">
    <property type="nucleotide sequence ID" value="NZ_BAEH01000105.1"/>
</dbReference>
<evidence type="ECO:0000313" key="1">
    <source>
        <dbReference type="EMBL" id="GAB20053.1"/>
    </source>
</evidence>
<dbReference type="InterPro" id="IPR002591">
    <property type="entry name" value="Phosphodiest/P_Trfase"/>
</dbReference>
<dbReference type="GO" id="GO:0016787">
    <property type="term" value="F:hydrolase activity"/>
    <property type="evidence" value="ECO:0007669"/>
    <property type="project" value="UniProtKB-ARBA"/>
</dbReference>
<keyword evidence="2" id="KW-1185">Reference proteome</keyword>
<dbReference type="AlphaFoldDB" id="H0R4Q2"/>
<reference evidence="1 2" key="1">
    <citation type="submission" date="2011-12" db="EMBL/GenBank/DDBJ databases">
        <title>Whole genome shotgun sequence of Gordonia effusa NBRC 100432.</title>
        <authorList>
            <person name="Yoshida I."/>
            <person name="Takarada H."/>
            <person name="Hosoyama A."/>
            <person name="Tsuchikane K."/>
            <person name="Katsumata H."/>
            <person name="Yamazaki S."/>
            <person name="Fujita N."/>
        </authorList>
    </citation>
    <scope>NUCLEOTIDE SEQUENCE [LARGE SCALE GENOMIC DNA]</scope>
    <source>
        <strain evidence="1 2">NBRC 100432</strain>
    </source>
</reference>
<name>H0R4Q2_9ACTN</name>
<dbReference type="EMBL" id="BAEH01000105">
    <property type="protein sequence ID" value="GAB20053.1"/>
    <property type="molecule type" value="Genomic_DNA"/>
</dbReference>
<dbReference type="PANTHER" id="PTHR10151">
    <property type="entry name" value="ECTONUCLEOTIDE PYROPHOSPHATASE/PHOSPHODIESTERASE"/>
    <property type="match status" value="1"/>
</dbReference>
<accession>H0R4Q2</accession>
<proteinExistence type="predicted"/>
<dbReference type="Proteomes" id="UP000035034">
    <property type="component" value="Unassembled WGS sequence"/>
</dbReference>
<dbReference type="SUPFAM" id="SSF53649">
    <property type="entry name" value="Alkaline phosphatase-like"/>
    <property type="match status" value="1"/>
</dbReference>
<comment type="caution">
    <text evidence="1">The sequence shown here is derived from an EMBL/GenBank/DDBJ whole genome shotgun (WGS) entry which is preliminary data.</text>
</comment>
<dbReference type="STRING" id="1077974.GOEFS_105_00640"/>
<organism evidence="1 2">
    <name type="scientific">Gordonia effusa NBRC 100432</name>
    <dbReference type="NCBI Taxonomy" id="1077974"/>
    <lineage>
        <taxon>Bacteria</taxon>
        <taxon>Bacillati</taxon>
        <taxon>Actinomycetota</taxon>
        <taxon>Actinomycetes</taxon>
        <taxon>Mycobacteriales</taxon>
        <taxon>Gordoniaceae</taxon>
        <taxon>Gordonia</taxon>
    </lineage>
</organism>